<dbReference type="AlphaFoldDB" id="A0A6A5JWW8"/>
<organism evidence="2 3">
    <name type="scientific">Decorospora gaudefroyi</name>
    <dbReference type="NCBI Taxonomy" id="184978"/>
    <lineage>
        <taxon>Eukaryota</taxon>
        <taxon>Fungi</taxon>
        <taxon>Dikarya</taxon>
        <taxon>Ascomycota</taxon>
        <taxon>Pezizomycotina</taxon>
        <taxon>Dothideomycetes</taxon>
        <taxon>Pleosporomycetidae</taxon>
        <taxon>Pleosporales</taxon>
        <taxon>Pleosporineae</taxon>
        <taxon>Pleosporaceae</taxon>
        <taxon>Decorospora</taxon>
    </lineage>
</organism>
<protein>
    <submittedName>
        <fullName evidence="2">Uncharacterized protein</fullName>
    </submittedName>
</protein>
<proteinExistence type="predicted"/>
<dbReference type="EMBL" id="ML975559">
    <property type="protein sequence ID" value="KAF1828381.1"/>
    <property type="molecule type" value="Genomic_DNA"/>
</dbReference>
<dbReference type="OrthoDB" id="10406267at2759"/>
<name>A0A6A5JWW8_9PLEO</name>
<reference evidence="2" key="1">
    <citation type="submission" date="2020-01" db="EMBL/GenBank/DDBJ databases">
        <authorList>
            <consortium name="DOE Joint Genome Institute"/>
            <person name="Haridas S."/>
            <person name="Albert R."/>
            <person name="Binder M."/>
            <person name="Bloem J."/>
            <person name="Labutti K."/>
            <person name="Salamov A."/>
            <person name="Andreopoulos B."/>
            <person name="Baker S.E."/>
            <person name="Barry K."/>
            <person name="Bills G."/>
            <person name="Bluhm B.H."/>
            <person name="Cannon C."/>
            <person name="Castanera R."/>
            <person name="Culley D.E."/>
            <person name="Daum C."/>
            <person name="Ezra D."/>
            <person name="Gonzalez J.B."/>
            <person name="Henrissat B."/>
            <person name="Kuo A."/>
            <person name="Liang C."/>
            <person name="Lipzen A."/>
            <person name="Lutzoni F."/>
            <person name="Magnuson J."/>
            <person name="Mondo S."/>
            <person name="Nolan M."/>
            <person name="Ohm R."/>
            <person name="Pangilinan J."/>
            <person name="Park H.-J."/>
            <person name="Ramirez L."/>
            <person name="Alfaro M."/>
            <person name="Sun H."/>
            <person name="Tritt A."/>
            <person name="Yoshinaga Y."/>
            <person name="Zwiers L.-H."/>
            <person name="Turgeon B.G."/>
            <person name="Goodwin S.B."/>
            <person name="Spatafora J.W."/>
            <person name="Crous P.W."/>
            <person name="Grigoriev I.V."/>
        </authorList>
    </citation>
    <scope>NUCLEOTIDE SEQUENCE</scope>
    <source>
        <strain evidence="2">P77</strain>
    </source>
</reference>
<feature type="region of interest" description="Disordered" evidence="1">
    <location>
        <begin position="1"/>
        <end position="22"/>
    </location>
</feature>
<evidence type="ECO:0000313" key="2">
    <source>
        <dbReference type="EMBL" id="KAF1828381.1"/>
    </source>
</evidence>
<gene>
    <name evidence="2" type="ORF">BDW02DRAFT_243135</name>
</gene>
<feature type="compositionally biased region" description="Basic residues" evidence="1">
    <location>
        <begin position="1"/>
        <end position="11"/>
    </location>
</feature>
<evidence type="ECO:0000256" key="1">
    <source>
        <dbReference type="SAM" id="MobiDB-lite"/>
    </source>
</evidence>
<feature type="compositionally biased region" description="Basic and acidic residues" evidence="1">
    <location>
        <begin position="12"/>
        <end position="22"/>
    </location>
</feature>
<keyword evidence="3" id="KW-1185">Reference proteome</keyword>
<sequence length="200" mass="23295">MVHKYAKNKLRRPGDKEERRRELAQITRQTRVFEAFARLTKGRNPQQFMYGHYRNLVGDHIKVVPGGDGLTYEEVPFEKQVLPPGTLWLPMMPRGEVGKPFVWQCEPGFDAEFEWVGELYVGFNNLGAVYNPATYTTCKATQLKQVILRQDEQNFVYYEPVEGGYDDAREHFLEEVELGLWQCYQFPAGCHPCWQPGEEQ</sequence>
<accession>A0A6A5JWW8</accession>
<evidence type="ECO:0000313" key="3">
    <source>
        <dbReference type="Proteomes" id="UP000800040"/>
    </source>
</evidence>
<dbReference type="Proteomes" id="UP000800040">
    <property type="component" value="Unassembled WGS sequence"/>
</dbReference>